<evidence type="ECO:0000313" key="2">
    <source>
        <dbReference type="Proteomes" id="UP000076532"/>
    </source>
</evidence>
<proteinExistence type="predicted"/>
<accession>A0A166K9E5</accession>
<protein>
    <submittedName>
        <fullName evidence="1">Uncharacterized protein</fullName>
    </submittedName>
</protein>
<organism evidence="1 2">
    <name type="scientific">Athelia psychrophila</name>
    <dbReference type="NCBI Taxonomy" id="1759441"/>
    <lineage>
        <taxon>Eukaryota</taxon>
        <taxon>Fungi</taxon>
        <taxon>Dikarya</taxon>
        <taxon>Basidiomycota</taxon>
        <taxon>Agaricomycotina</taxon>
        <taxon>Agaricomycetes</taxon>
        <taxon>Agaricomycetidae</taxon>
        <taxon>Atheliales</taxon>
        <taxon>Atheliaceae</taxon>
        <taxon>Athelia</taxon>
    </lineage>
</organism>
<dbReference type="AlphaFoldDB" id="A0A166K9E5"/>
<sequence>MAIPVETTELRFTSDYCYLIVWVLRPPPLLPPRTTAHLGCQGCQHGHPKRASVFFHSFRSFQTSSRTDLCYSPQELPTAPLPLPNRLDDNWHVQLLFSTHFSTSCFPCALTYRIYLLQNLPPAPASPPSEPTGRQLPCISITFCSLFTSQSHPSPAC</sequence>
<name>A0A166K9E5_9AGAM</name>
<gene>
    <name evidence="1" type="ORF">FIBSPDRAFT_499322</name>
</gene>
<evidence type="ECO:0000313" key="1">
    <source>
        <dbReference type="EMBL" id="KZP21668.1"/>
    </source>
</evidence>
<dbReference type="EMBL" id="KV417545">
    <property type="protein sequence ID" value="KZP21668.1"/>
    <property type="molecule type" value="Genomic_DNA"/>
</dbReference>
<reference evidence="1 2" key="1">
    <citation type="journal article" date="2016" name="Mol. Biol. Evol.">
        <title>Comparative Genomics of Early-Diverging Mushroom-Forming Fungi Provides Insights into the Origins of Lignocellulose Decay Capabilities.</title>
        <authorList>
            <person name="Nagy L.G."/>
            <person name="Riley R."/>
            <person name="Tritt A."/>
            <person name="Adam C."/>
            <person name="Daum C."/>
            <person name="Floudas D."/>
            <person name="Sun H."/>
            <person name="Yadav J.S."/>
            <person name="Pangilinan J."/>
            <person name="Larsson K.H."/>
            <person name="Matsuura K."/>
            <person name="Barry K."/>
            <person name="Labutti K."/>
            <person name="Kuo R."/>
            <person name="Ohm R.A."/>
            <person name="Bhattacharya S.S."/>
            <person name="Shirouzu T."/>
            <person name="Yoshinaga Y."/>
            <person name="Martin F.M."/>
            <person name="Grigoriev I.V."/>
            <person name="Hibbett D.S."/>
        </authorList>
    </citation>
    <scope>NUCLEOTIDE SEQUENCE [LARGE SCALE GENOMIC DNA]</scope>
    <source>
        <strain evidence="1 2">CBS 109695</strain>
    </source>
</reference>
<keyword evidence="2" id="KW-1185">Reference proteome</keyword>
<dbReference type="Proteomes" id="UP000076532">
    <property type="component" value="Unassembled WGS sequence"/>
</dbReference>